<dbReference type="Proteomes" id="UP001597520">
    <property type="component" value="Unassembled WGS sequence"/>
</dbReference>
<keyword evidence="1" id="KW-1133">Transmembrane helix</keyword>
<feature type="transmembrane region" description="Helical" evidence="1">
    <location>
        <begin position="39"/>
        <end position="58"/>
    </location>
</feature>
<sequence>MKTVWKTIICITGIYCLAHLLFGFDTNQTIAVFGYDTGVTFSLFTRITGAIFFGSLFVPAST</sequence>
<name>A0ABW5T5N7_9BACI</name>
<protein>
    <submittedName>
        <fullName evidence="2">Uncharacterized protein</fullName>
    </submittedName>
</protein>
<reference evidence="3" key="1">
    <citation type="journal article" date="2019" name="Int. J. Syst. Evol. Microbiol.">
        <title>The Global Catalogue of Microorganisms (GCM) 10K type strain sequencing project: providing services to taxonomists for standard genome sequencing and annotation.</title>
        <authorList>
            <consortium name="The Broad Institute Genomics Platform"/>
            <consortium name="The Broad Institute Genome Sequencing Center for Infectious Disease"/>
            <person name="Wu L."/>
            <person name="Ma J."/>
        </authorList>
    </citation>
    <scope>NUCLEOTIDE SEQUENCE [LARGE SCALE GENOMIC DNA]</scope>
    <source>
        <strain evidence="3">KCTC 33792</strain>
    </source>
</reference>
<evidence type="ECO:0000313" key="2">
    <source>
        <dbReference type="EMBL" id="MFD2706823.1"/>
    </source>
</evidence>
<organism evidence="2 3">
    <name type="scientific">Salibacterium lacus</name>
    <dbReference type="NCBI Taxonomy" id="1898109"/>
    <lineage>
        <taxon>Bacteria</taxon>
        <taxon>Bacillati</taxon>
        <taxon>Bacillota</taxon>
        <taxon>Bacilli</taxon>
        <taxon>Bacillales</taxon>
        <taxon>Bacillaceae</taxon>
    </lineage>
</organism>
<dbReference type="RefSeq" id="WP_380714121.1">
    <property type="nucleotide sequence ID" value="NZ_JBHUML010000005.1"/>
</dbReference>
<proteinExistence type="predicted"/>
<dbReference type="EMBL" id="JBHUML010000005">
    <property type="protein sequence ID" value="MFD2706823.1"/>
    <property type="molecule type" value="Genomic_DNA"/>
</dbReference>
<keyword evidence="1" id="KW-0472">Membrane</keyword>
<gene>
    <name evidence="2" type="ORF">ACFSUB_15275</name>
</gene>
<accession>A0ABW5T5N7</accession>
<evidence type="ECO:0000256" key="1">
    <source>
        <dbReference type="SAM" id="Phobius"/>
    </source>
</evidence>
<keyword evidence="1" id="KW-0812">Transmembrane</keyword>
<keyword evidence="3" id="KW-1185">Reference proteome</keyword>
<comment type="caution">
    <text evidence="2">The sequence shown here is derived from an EMBL/GenBank/DDBJ whole genome shotgun (WGS) entry which is preliminary data.</text>
</comment>
<evidence type="ECO:0000313" key="3">
    <source>
        <dbReference type="Proteomes" id="UP001597520"/>
    </source>
</evidence>